<dbReference type="SUPFAM" id="SSF51126">
    <property type="entry name" value="Pectin lyase-like"/>
    <property type="match status" value="1"/>
</dbReference>
<dbReference type="EMBL" id="JAPQKI010000005">
    <property type="protein sequence ID" value="KAJ5098341.1"/>
    <property type="molecule type" value="Genomic_DNA"/>
</dbReference>
<feature type="signal peptide" evidence="1">
    <location>
        <begin position="1"/>
        <end position="23"/>
    </location>
</feature>
<dbReference type="InterPro" id="IPR035953">
    <property type="entry name" value="Dextranase_N-ter"/>
</dbReference>
<reference evidence="4" key="2">
    <citation type="journal article" date="2023" name="IMA Fungus">
        <title>Comparative genomic study of the Penicillium genus elucidates a diverse pangenome and 15 lateral gene transfer events.</title>
        <authorList>
            <person name="Petersen C."/>
            <person name="Sorensen T."/>
            <person name="Nielsen M.R."/>
            <person name="Sondergaard T.E."/>
            <person name="Sorensen J.L."/>
            <person name="Fitzpatrick D.A."/>
            <person name="Frisvad J.C."/>
            <person name="Nielsen K.L."/>
        </authorList>
    </citation>
    <scope>NUCLEOTIDE SEQUENCE</scope>
    <source>
        <strain evidence="4">IBT 30761</strain>
    </source>
</reference>
<reference evidence="4" key="1">
    <citation type="submission" date="2022-11" db="EMBL/GenBank/DDBJ databases">
        <authorList>
            <person name="Petersen C."/>
        </authorList>
    </citation>
    <scope>NUCLEOTIDE SEQUENCE</scope>
    <source>
        <strain evidence="4">IBT 30761</strain>
    </source>
</reference>
<evidence type="ECO:0000259" key="2">
    <source>
        <dbReference type="Pfam" id="PF03718"/>
    </source>
</evidence>
<protein>
    <recommendedName>
        <fullName evidence="6">Dextranase</fullName>
    </recommendedName>
</protein>
<organism evidence="4 5">
    <name type="scientific">Penicillium argentinense</name>
    <dbReference type="NCBI Taxonomy" id="1131581"/>
    <lineage>
        <taxon>Eukaryota</taxon>
        <taxon>Fungi</taxon>
        <taxon>Dikarya</taxon>
        <taxon>Ascomycota</taxon>
        <taxon>Pezizomycotina</taxon>
        <taxon>Eurotiomycetes</taxon>
        <taxon>Eurotiomycetidae</taxon>
        <taxon>Eurotiales</taxon>
        <taxon>Aspergillaceae</taxon>
        <taxon>Penicillium</taxon>
    </lineage>
</organism>
<dbReference type="AlphaFoldDB" id="A0A9W9KAA4"/>
<accession>A0A9W9KAA4</accession>
<evidence type="ECO:0008006" key="6">
    <source>
        <dbReference type="Google" id="ProtNLM"/>
    </source>
</evidence>
<name>A0A9W9KAA4_9EURO</name>
<feature type="domain" description="Glycoside hydrolase family 49 N-terminal" evidence="3">
    <location>
        <begin position="34"/>
        <end position="222"/>
    </location>
</feature>
<dbReference type="Pfam" id="PF17433">
    <property type="entry name" value="Glyco_hydro_49N"/>
    <property type="match status" value="1"/>
</dbReference>
<sequence length="601" mass="65342">MIAWMQTLVALCATLPLASLGAGAVLPRQTNSTSSAYCGTDLCTWWHDTAEINTATAVKPENVRQSHRYLVQVAIAGTGQYHDSFVYETIPRNGNGDISSPGGGDTFTGDDGISIEIDAGITMAWTHFEHQKDVDVKISRRDGADVGTDVTIRPTAIHYDVKHEGGAVFVRVPADANGHRFSVEFANDLFTYRSDGQAYTTDGSGDVVGIEPTNALMIFASPSLPAASIPSKNDTNTKLMEPGAFTVADIGASPIVYFPPGVYYIDSQPLGAAHVKLDPATYWVYLAPGAYVKGAIEYTTTAKDFYATGHGVLSGEIYVYQANADKGYIAEKDDVSSLRMWWHRGIQSGQAWHALGPTTNAPPFNSMDLKDGSADREDISVTISDYKQVGAFFMQTDGPQMYTNGNVHDVFYHCNDDAIKTYHSGVKASRITVWKVFNDPIIQMGWTPRDVHDVSIDTLYIIHTRYRKSENVVPSAIIGASNNYDGSETVDESKSLSISISNVICEGPCPGLFRLAPLQNYAGFTVKNVQFPDGLIAGNIHIGDSIIATTDDTTNPGFDKLEMGLDISDWTVKGEKVTMENAQTLGQFHINDAYKGQWSIT</sequence>
<feature type="domain" description="Glycoside hydrolase family 49 C-terminal" evidence="2">
    <location>
        <begin position="488"/>
        <end position="600"/>
    </location>
</feature>
<dbReference type="SUPFAM" id="SSF101596">
    <property type="entry name" value="Dextranase, N-terminal domain"/>
    <property type="match status" value="1"/>
</dbReference>
<keyword evidence="5" id="KW-1185">Reference proteome</keyword>
<gene>
    <name evidence="4" type="ORF">N7532_005342</name>
</gene>
<evidence type="ECO:0000313" key="4">
    <source>
        <dbReference type="EMBL" id="KAJ5098341.1"/>
    </source>
</evidence>
<dbReference type="RefSeq" id="XP_056473995.1">
    <property type="nucleotide sequence ID" value="XM_056617836.1"/>
</dbReference>
<dbReference type="InterPro" id="IPR012334">
    <property type="entry name" value="Pectin_lyas_fold"/>
</dbReference>
<dbReference type="Gene3D" id="2.160.20.10">
    <property type="entry name" value="Single-stranded right-handed beta-helix, Pectin lyase-like"/>
    <property type="match status" value="1"/>
</dbReference>
<dbReference type="InterPro" id="IPR023226">
    <property type="entry name" value="Glyco_hydro_49_N_dom"/>
</dbReference>
<dbReference type="InterPro" id="IPR041274">
    <property type="entry name" value="IPU_b_solenoid"/>
</dbReference>
<dbReference type="GeneID" id="81356815"/>
<keyword evidence="1" id="KW-0732">Signal</keyword>
<dbReference type="OrthoDB" id="406508at2759"/>
<dbReference type="Pfam" id="PF03718">
    <property type="entry name" value="Glyco_hydro_49"/>
    <property type="match status" value="1"/>
</dbReference>
<dbReference type="Proteomes" id="UP001149074">
    <property type="component" value="Unassembled WGS sequence"/>
</dbReference>
<dbReference type="InterPro" id="IPR011050">
    <property type="entry name" value="Pectin_lyase_fold/virulence"/>
</dbReference>
<evidence type="ECO:0000256" key="1">
    <source>
        <dbReference type="SAM" id="SignalP"/>
    </source>
</evidence>
<feature type="chain" id="PRO_5040875062" description="Dextranase" evidence="1">
    <location>
        <begin position="24"/>
        <end position="601"/>
    </location>
</feature>
<dbReference type="InterPro" id="IPR041402">
    <property type="entry name" value="B_solenoid_dext"/>
</dbReference>
<proteinExistence type="predicted"/>
<evidence type="ECO:0000259" key="3">
    <source>
        <dbReference type="Pfam" id="PF17433"/>
    </source>
</evidence>
<dbReference type="InterPro" id="IPR005192">
    <property type="entry name" value="Glyco_hydro_49_C"/>
</dbReference>
<comment type="caution">
    <text evidence="4">The sequence shown here is derived from an EMBL/GenBank/DDBJ whole genome shotgun (WGS) entry which is preliminary data.</text>
</comment>
<dbReference type="Gene3D" id="2.60.350.10">
    <property type="entry name" value="Dextranase, N-terminal"/>
    <property type="match status" value="1"/>
</dbReference>
<evidence type="ECO:0000313" key="5">
    <source>
        <dbReference type="Proteomes" id="UP001149074"/>
    </source>
</evidence>
<dbReference type="Pfam" id="PF18841">
    <property type="entry name" value="B_solenoid_dext"/>
    <property type="match status" value="1"/>
</dbReference>
<dbReference type="GO" id="GO:0004553">
    <property type="term" value="F:hydrolase activity, hydrolyzing O-glycosyl compounds"/>
    <property type="evidence" value="ECO:0007669"/>
    <property type="project" value="InterPro"/>
</dbReference>
<dbReference type="Pfam" id="PF18783">
    <property type="entry name" value="IPU_b_solenoid"/>
    <property type="match status" value="1"/>
</dbReference>